<comment type="caution">
    <text evidence="2">The sequence shown here is derived from an EMBL/GenBank/DDBJ whole genome shotgun (WGS) entry which is preliminary data.</text>
</comment>
<dbReference type="STRING" id="159449.B4N89_20475"/>
<dbReference type="OrthoDB" id="9801841at2"/>
<reference evidence="2 3" key="1">
    <citation type="submission" date="2017-03" db="EMBL/GenBank/DDBJ databases">
        <title>Draft genome sequence of Streptomyces scabrisporus NF3, endophyte isolated from Amphipterygium adstringens.</title>
        <authorList>
            <person name="Vazquez M."/>
            <person name="Ceapa C.D."/>
            <person name="Rodriguez Luna D."/>
            <person name="Sanchez Esquivel S."/>
        </authorList>
    </citation>
    <scope>NUCLEOTIDE SEQUENCE [LARGE SCALE GENOMIC DNA]</scope>
    <source>
        <strain evidence="2 3">NF3</strain>
    </source>
</reference>
<dbReference type="Pfam" id="PF07228">
    <property type="entry name" value="SpoIIE"/>
    <property type="match status" value="1"/>
</dbReference>
<keyword evidence="3" id="KW-1185">Reference proteome</keyword>
<dbReference type="SUPFAM" id="SSF81606">
    <property type="entry name" value="PP2C-like"/>
    <property type="match status" value="1"/>
</dbReference>
<accession>A0A1T3P7V9</accession>
<evidence type="ECO:0000259" key="1">
    <source>
        <dbReference type="PROSITE" id="PS51746"/>
    </source>
</evidence>
<proteinExistence type="predicted"/>
<protein>
    <recommendedName>
        <fullName evidence="1">PPM-type phosphatase domain-containing protein</fullName>
    </recommendedName>
</protein>
<dbReference type="Proteomes" id="UP000190037">
    <property type="component" value="Unassembled WGS sequence"/>
</dbReference>
<sequence>MAIATREGTSGPIADAATAYTSTTTDRTAVALVDGMGHDPDIVRLAPMLAETAARVGAVRGGLAGLLSAGLLLHDPGPDAVAVLAVTHQGGGAEIVWAGDSRAYHWDGTELQLLTTDHNLAAYLSRAAREAGDVPVSALADFVGISLGTAVPATVPYVSVPAGGLLILTTDGVHDQVEPAAIEALVRKYAVDPQALADALVAAAEPDIDGYRDDATAMVIRAAAG</sequence>
<evidence type="ECO:0000313" key="3">
    <source>
        <dbReference type="Proteomes" id="UP000190037"/>
    </source>
</evidence>
<feature type="domain" description="PPM-type phosphatase" evidence="1">
    <location>
        <begin position="1"/>
        <end position="222"/>
    </location>
</feature>
<gene>
    <name evidence="2" type="ORF">B4N89_20475</name>
</gene>
<name>A0A1T3P7V9_9ACTN</name>
<dbReference type="SMART" id="SM00331">
    <property type="entry name" value="PP2C_SIG"/>
    <property type="match status" value="1"/>
</dbReference>
<dbReference type="PROSITE" id="PS51746">
    <property type="entry name" value="PPM_2"/>
    <property type="match status" value="1"/>
</dbReference>
<dbReference type="EMBL" id="MWQN01000001">
    <property type="protein sequence ID" value="OPC85177.1"/>
    <property type="molecule type" value="Genomic_DNA"/>
</dbReference>
<dbReference type="Gene3D" id="3.60.40.10">
    <property type="entry name" value="PPM-type phosphatase domain"/>
    <property type="match status" value="1"/>
</dbReference>
<dbReference type="InterPro" id="IPR036457">
    <property type="entry name" value="PPM-type-like_dom_sf"/>
</dbReference>
<organism evidence="2 3">
    <name type="scientific">Embleya scabrispora</name>
    <dbReference type="NCBI Taxonomy" id="159449"/>
    <lineage>
        <taxon>Bacteria</taxon>
        <taxon>Bacillati</taxon>
        <taxon>Actinomycetota</taxon>
        <taxon>Actinomycetes</taxon>
        <taxon>Kitasatosporales</taxon>
        <taxon>Streptomycetaceae</taxon>
        <taxon>Embleya</taxon>
    </lineage>
</organism>
<dbReference type="InterPro" id="IPR001932">
    <property type="entry name" value="PPM-type_phosphatase-like_dom"/>
</dbReference>
<evidence type="ECO:0000313" key="2">
    <source>
        <dbReference type="EMBL" id="OPC85177.1"/>
    </source>
</evidence>
<dbReference type="SMART" id="SM00332">
    <property type="entry name" value="PP2Cc"/>
    <property type="match status" value="1"/>
</dbReference>
<dbReference type="AlphaFoldDB" id="A0A1T3P7V9"/>